<keyword evidence="1" id="KW-0560">Oxidoreductase</keyword>
<accession>A0ABQ8GFH3</accession>
<sequence length="349" mass="39231">MPGAILENVITQFPPPKVVPSETKRATRPTKKLPQFLIDDARISTKETFDPKKHLVYQPPAKVYTMADIGLEGHGIAPTAVSEPFPLFTEEAIKQMRAEVFSDEVMQHCQYMSGFTPNMVRGMGAERAPFTYDAWKSPELLARVSEVAGVELVPAVDFEIANVNISVSDANKTVVAGKEPDGDDTSAFAWHYDSFPFVCVVMLSDCTGMVGGETALRMPTGEIRKARGPSMGTAVVMQGRYIEHQALKAFGGRERISMVTAFRTKSPFIRDETVLTGSRGISDLSQLYHQYSEYRLENLEERIRAKLKAERERHFVAKRPFDVKDMRSFLTEQRNYIDAMLDEIYEVED</sequence>
<organism evidence="3 4">
    <name type="scientific">Macrophomina phaseolina</name>
    <dbReference type="NCBI Taxonomy" id="35725"/>
    <lineage>
        <taxon>Eukaryota</taxon>
        <taxon>Fungi</taxon>
        <taxon>Dikarya</taxon>
        <taxon>Ascomycota</taxon>
        <taxon>Pezizomycotina</taxon>
        <taxon>Dothideomycetes</taxon>
        <taxon>Dothideomycetes incertae sedis</taxon>
        <taxon>Botryosphaeriales</taxon>
        <taxon>Botryosphaeriaceae</taxon>
        <taxon>Macrophomina</taxon>
    </lineage>
</organism>
<gene>
    <name evidence="3" type="ORF">B0J12DRAFT_570149</name>
</gene>
<dbReference type="Proteomes" id="UP000774617">
    <property type="component" value="Unassembled WGS sequence"/>
</dbReference>
<keyword evidence="4" id="KW-1185">Reference proteome</keyword>
<reference evidence="3 4" key="1">
    <citation type="journal article" date="2021" name="Nat. Commun.">
        <title>Genetic determinants of endophytism in the Arabidopsis root mycobiome.</title>
        <authorList>
            <person name="Mesny F."/>
            <person name="Miyauchi S."/>
            <person name="Thiergart T."/>
            <person name="Pickel B."/>
            <person name="Atanasova L."/>
            <person name="Karlsson M."/>
            <person name="Huettel B."/>
            <person name="Barry K.W."/>
            <person name="Haridas S."/>
            <person name="Chen C."/>
            <person name="Bauer D."/>
            <person name="Andreopoulos W."/>
            <person name="Pangilinan J."/>
            <person name="LaButti K."/>
            <person name="Riley R."/>
            <person name="Lipzen A."/>
            <person name="Clum A."/>
            <person name="Drula E."/>
            <person name="Henrissat B."/>
            <person name="Kohler A."/>
            <person name="Grigoriev I.V."/>
            <person name="Martin F.M."/>
            <person name="Hacquard S."/>
        </authorList>
    </citation>
    <scope>NUCLEOTIDE SEQUENCE [LARGE SCALE GENOMIC DNA]</scope>
    <source>
        <strain evidence="3 4">MPI-SDFR-AT-0080</strain>
    </source>
</reference>
<evidence type="ECO:0000313" key="3">
    <source>
        <dbReference type="EMBL" id="KAH7054398.1"/>
    </source>
</evidence>
<dbReference type="PANTHER" id="PTHR41677">
    <property type="entry name" value="YALI0B19030P"/>
    <property type="match status" value="1"/>
</dbReference>
<dbReference type="PANTHER" id="PTHR41677:SF1">
    <property type="entry name" value="FE2OG DIOXYGENASE DOMAIN-CONTAINING PROTEIN"/>
    <property type="match status" value="1"/>
</dbReference>
<comment type="caution">
    <text evidence="3">The sequence shown here is derived from an EMBL/GenBank/DDBJ whole genome shotgun (WGS) entry which is preliminary data.</text>
</comment>
<evidence type="ECO:0000259" key="2">
    <source>
        <dbReference type="PROSITE" id="PS51471"/>
    </source>
</evidence>
<proteinExistence type="inferred from homology"/>
<dbReference type="PROSITE" id="PS51471">
    <property type="entry name" value="FE2OG_OXY"/>
    <property type="match status" value="1"/>
</dbReference>
<feature type="domain" description="Fe2OG dioxygenase" evidence="2">
    <location>
        <begin position="169"/>
        <end position="266"/>
    </location>
</feature>
<evidence type="ECO:0000256" key="1">
    <source>
        <dbReference type="RuleBase" id="RU003682"/>
    </source>
</evidence>
<name>A0ABQ8GFH3_9PEZI</name>
<dbReference type="EMBL" id="JAGTJR010000009">
    <property type="protein sequence ID" value="KAH7054398.1"/>
    <property type="molecule type" value="Genomic_DNA"/>
</dbReference>
<keyword evidence="1" id="KW-0479">Metal-binding</keyword>
<comment type="similarity">
    <text evidence="1">Belongs to the iron/ascorbate-dependent oxidoreductase family.</text>
</comment>
<dbReference type="InterPro" id="IPR005123">
    <property type="entry name" value="Oxoglu/Fe-dep_dioxygenase_dom"/>
</dbReference>
<evidence type="ECO:0000313" key="4">
    <source>
        <dbReference type="Proteomes" id="UP000774617"/>
    </source>
</evidence>
<keyword evidence="1" id="KW-0408">Iron</keyword>
<protein>
    <recommendedName>
        <fullName evidence="2">Fe2OG dioxygenase domain-containing protein</fullName>
    </recommendedName>
</protein>